<comment type="caution">
    <text evidence="2">The sequence shown here is derived from an EMBL/GenBank/DDBJ whole genome shotgun (WGS) entry which is preliminary data.</text>
</comment>
<proteinExistence type="predicted"/>
<dbReference type="EMBL" id="PTPZ01000003">
    <property type="protein sequence ID" value="PPZ91902.1"/>
    <property type="molecule type" value="Genomic_DNA"/>
</dbReference>
<protein>
    <submittedName>
        <fullName evidence="2">Uncharacterized protein</fullName>
    </submittedName>
</protein>
<accession>A0A2S7I5P4</accession>
<sequence length="179" mass="20677">MNHIIMVIILLATLLSNNISAQTTKIVQLLQATLQQENKARKMIQVEIDSLGNEIGLMKQDLDSLEVTELAVKKDTLLYITKHHFAYEKGYYLEQQKVALQDIRAVTKDIGIFFETAPDTVQVVRQEYFEDSGYIKSSRKVDLFRTYFVSLKDNEYLADELINAFKKAGYKIEKGPWYD</sequence>
<organism evidence="2 3">
    <name type="scientific">Cloacibacterium normanense</name>
    <dbReference type="NCBI Taxonomy" id="237258"/>
    <lineage>
        <taxon>Bacteria</taxon>
        <taxon>Pseudomonadati</taxon>
        <taxon>Bacteroidota</taxon>
        <taxon>Flavobacteriia</taxon>
        <taxon>Flavobacteriales</taxon>
        <taxon>Weeksellaceae</taxon>
    </lineage>
</organism>
<dbReference type="AlphaFoldDB" id="A0A2S7I5P4"/>
<dbReference type="Proteomes" id="UP000238565">
    <property type="component" value="Unassembled WGS sequence"/>
</dbReference>
<reference evidence="2 3" key="1">
    <citation type="submission" date="2018-02" db="EMBL/GenBank/DDBJ databases">
        <title>Draft genome sequence of bacterial isolates from marine environment.</title>
        <authorList>
            <person name="Singh S.K."/>
            <person name="Hill R."/>
            <person name="Major S."/>
            <person name="Cai H."/>
            <person name="Li Y."/>
        </authorList>
    </citation>
    <scope>NUCLEOTIDE SEQUENCE [LARGE SCALE GENOMIC DNA]</scope>
    <source>
        <strain evidence="2 3">IMET F</strain>
    </source>
</reference>
<evidence type="ECO:0000313" key="3">
    <source>
        <dbReference type="Proteomes" id="UP000238565"/>
    </source>
</evidence>
<feature type="chain" id="PRO_5015515839" evidence="1">
    <location>
        <begin position="22"/>
        <end position="179"/>
    </location>
</feature>
<keyword evidence="1" id="KW-0732">Signal</keyword>
<evidence type="ECO:0000313" key="2">
    <source>
        <dbReference type="EMBL" id="PPZ91902.1"/>
    </source>
</evidence>
<evidence type="ECO:0000256" key="1">
    <source>
        <dbReference type="SAM" id="SignalP"/>
    </source>
</evidence>
<dbReference type="RefSeq" id="WP_133159956.1">
    <property type="nucleotide sequence ID" value="NZ_PTPZ01000003.1"/>
</dbReference>
<feature type="signal peptide" evidence="1">
    <location>
        <begin position="1"/>
        <end position="21"/>
    </location>
</feature>
<gene>
    <name evidence="2" type="ORF">C3729_07545</name>
</gene>
<name>A0A2S7I5P4_9FLAO</name>